<dbReference type="BioCyc" id="JESP1508404:G14D9-9944-MONOMER"/>
<dbReference type="PANTHER" id="PTHR47271">
    <property type="entry name" value="ARGININE DEIMINASE"/>
    <property type="match status" value="1"/>
</dbReference>
<dbReference type="SUPFAM" id="SSF55909">
    <property type="entry name" value="Pentein"/>
    <property type="match status" value="1"/>
</dbReference>
<dbReference type="OrthoDB" id="9814070at2"/>
<dbReference type="PANTHER" id="PTHR47271:SF2">
    <property type="entry name" value="ARGININE DEIMINASE"/>
    <property type="match status" value="1"/>
</dbReference>
<dbReference type="Proteomes" id="UP000031449">
    <property type="component" value="Chromosome"/>
</dbReference>
<name>A0A0B5APN3_9BACL</name>
<keyword evidence="2" id="KW-1185">Reference proteome</keyword>
<proteinExistence type="predicted"/>
<dbReference type="Gene3D" id="3.75.10.10">
    <property type="entry name" value="L-arginine/glycine Amidinotransferase, Chain A"/>
    <property type="match status" value="1"/>
</dbReference>
<dbReference type="GO" id="GO:0016990">
    <property type="term" value="F:arginine deiminase activity"/>
    <property type="evidence" value="ECO:0007669"/>
    <property type="project" value="TreeGrafter"/>
</dbReference>
<accession>A0A0B5APN3</accession>
<protein>
    <submittedName>
        <fullName evidence="1">Uncharacterized protein</fullName>
    </submittedName>
</protein>
<sequence length="285" mass="32405">MLMERKENHNQAGCQNEFGALERVLVCPPAFMKIEEAINETQKHFLKDNIDREKAMEQHRNFIQLLHEHGADIVQLPPLAVYPEQVFTRDIGFTIGDTVFISTMGTEMRSGEDKILKEWLQESGMKYEKISSPSIEGGDVITDGNKIWIGISSRTTEAAVEELRKKLPEHDITAVPFDSQYLHLDCLFNIISPEEALIYRPAFSDEMIEKFAEHYELIDVTDDEQFTMGPNVLSIGHDKIISLPVNKDINKKLKRAGYDVIECDISEIIKSGGSFRCCTLPVNRS</sequence>
<gene>
    <name evidence="1" type="ORF">JMA_07270</name>
</gene>
<dbReference type="GO" id="GO:0019546">
    <property type="term" value="P:L-arginine deiminase pathway"/>
    <property type="evidence" value="ECO:0007669"/>
    <property type="project" value="TreeGrafter"/>
</dbReference>
<dbReference type="AlphaFoldDB" id="A0A0B5APN3"/>
<dbReference type="STRING" id="1508404.JMA_07270"/>
<reference evidence="1 2" key="1">
    <citation type="submission" date="2014-08" db="EMBL/GenBank/DDBJ databases">
        <title>Complete genome of a marine bacteria Jeotgalibacillus malaysiensis.</title>
        <authorList>
            <person name="Yaakop A.S."/>
            <person name="Chan K.-G."/>
            <person name="Goh K.M."/>
        </authorList>
    </citation>
    <scope>NUCLEOTIDE SEQUENCE [LARGE SCALE GENOMIC DNA]</scope>
    <source>
        <strain evidence="1 2">D5</strain>
    </source>
</reference>
<dbReference type="Pfam" id="PF19420">
    <property type="entry name" value="DDAH_eukar"/>
    <property type="match status" value="1"/>
</dbReference>
<organism evidence="1 2">
    <name type="scientific">Jeotgalibacillus malaysiensis</name>
    <dbReference type="NCBI Taxonomy" id="1508404"/>
    <lineage>
        <taxon>Bacteria</taxon>
        <taxon>Bacillati</taxon>
        <taxon>Bacillota</taxon>
        <taxon>Bacilli</taxon>
        <taxon>Bacillales</taxon>
        <taxon>Caryophanaceae</taxon>
        <taxon>Jeotgalibacillus</taxon>
    </lineage>
</organism>
<dbReference type="HOGENOM" id="CLU_057463_2_0_9"/>
<evidence type="ECO:0000313" key="1">
    <source>
        <dbReference type="EMBL" id="AJD90044.1"/>
    </source>
</evidence>
<dbReference type="KEGG" id="jeo:JMA_07270"/>
<dbReference type="EMBL" id="CP009416">
    <property type="protein sequence ID" value="AJD90044.1"/>
    <property type="molecule type" value="Genomic_DNA"/>
</dbReference>
<evidence type="ECO:0000313" key="2">
    <source>
        <dbReference type="Proteomes" id="UP000031449"/>
    </source>
</evidence>